<sequence>MEVLERPQQTVRNQGAVYLYEDTGGGVWAAFENKPIFYGVARLVLTEPICAFCLQGKNSVSETQKIIQKSTALSLPFLSSGYYQLRFSINPQHYLIQSLVLPRIVFQLQTWQHHNKNMWANAQCLNTLYKFIQVFFAMMNDVRKSIRSKR</sequence>
<dbReference type="Proteomes" id="UP000189433">
    <property type="component" value="Unassembled WGS sequence"/>
</dbReference>
<evidence type="ECO:0000313" key="1">
    <source>
        <dbReference type="EMBL" id="OOF39284.1"/>
    </source>
</evidence>
<proteinExistence type="predicted"/>
<organism evidence="1 2">
    <name type="scientific">Rodentibacter rarus</name>
    <dbReference type="NCBI Taxonomy" id="1908260"/>
    <lineage>
        <taxon>Bacteria</taxon>
        <taxon>Pseudomonadati</taxon>
        <taxon>Pseudomonadota</taxon>
        <taxon>Gammaproteobacteria</taxon>
        <taxon>Pasteurellales</taxon>
        <taxon>Pasteurellaceae</taxon>
        <taxon>Rodentibacter</taxon>
    </lineage>
</organism>
<dbReference type="EMBL" id="MLHJ01000127">
    <property type="protein sequence ID" value="OOF39284.1"/>
    <property type="molecule type" value="Genomic_DNA"/>
</dbReference>
<gene>
    <name evidence="1" type="ORF">BKK50_10845</name>
</gene>
<keyword evidence="2" id="KW-1185">Reference proteome</keyword>
<name>A0A1V3IEX6_9PAST</name>
<dbReference type="STRING" id="1908260.BKK50_10845"/>
<evidence type="ECO:0000313" key="2">
    <source>
        <dbReference type="Proteomes" id="UP000189433"/>
    </source>
</evidence>
<accession>A0A1V3IEX6</accession>
<comment type="caution">
    <text evidence="1">The sequence shown here is derived from an EMBL/GenBank/DDBJ whole genome shotgun (WGS) entry which is preliminary data.</text>
</comment>
<protein>
    <submittedName>
        <fullName evidence="1">Uncharacterized protein</fullName>
    </submittedName>
</protein>
<dbReference type="AlphaFoldDB" id="A0A1V3IEX6"/>
<reference evidence="1 2" key="1">
    <citation type="submission" date="2016-10" db="EMBL/GenBank/DDBJ databases">
        <title>Rodentibacter gen. nov. and new species.</title>
        <authorList>
            <person name="Christensen H."/>
        </authorList>
    </citation>
    <scope>NUCLEOTIDE SEQUENCE [LARGE SCALE GENOMIC DNA]</scope>
    <source>
        <strain evidence="1 2">CCUG17206</strain>
    </source>
</reference>